<dbReference type="KEGG" id="ckl:CKL_1934"/>
<organism evidence="2 3">
    <name type="scientific">Clostridium kluyveri (strain ATCC 8527 / DSM 555 / NBRC 12016 / NCIMB 10680 / K1)</name>
    <dbReference type="NCBI Taxonomy" id="431943"/>
    <lineage>
        <taxon>Bacteria</taxon>
        <taxon>Bacillati</taxon>
        <taxon>Bacillota</taxon>
        <taxon>Clostridia</taxon>
        <taxon>Eubacteriales</taxon>
        <taxon>Clostridiaceae</taxon>
        <taxon>Clostridium</taxon>
    </lineage>
</organism>
<reference evidence="2 3" key="1">
    <citation type="journal article" date="2008" name="Proc. Natl. Acad. Sci. U.S.A.">
        <title>The genome of Clostridium kluyveri, a strict anaerobe with unique metabolic features.</title>
        <authorList>
            <person name="Seedorf H."/>
            <person name="Fricke W.F."/>
            <person name="Veith B."/>
            <person name="Brueggemann H."/>
            <person name="Liesegang H."/>
            <person name="Strittmatter A."/>
            <person name="Miethke M."/>
            <person name="Buckel W."/>
            <person name="Hinderberger J."/>
            <person name="Li F."/>
            <person name="Hagemeier C."/>
            <person name="Thauer R.K."/>
            <person name="Gottschalk G."/>
        </authorList>
    </citation>
    <scope>NUCLEOTIDE SEQUENCE [LARGE SCALE GENOMIC DNA]</scope>
    <source>
        <strain evidence="3">ATCC 8527 / DSM 555 / NCIMB 10680</strain>
        <strain evidence="2">DSM 555</strain>
    </source>
</reference>
<keyword evidence="3" id="KW-1185">Reference proteome</keyword>
<evidence type="ECO:0000313" key="1">
    <source>
        <dbReference type="EMBL" id="EDK33876.1"/>
    </source>
</evidence>
<sequence length="210" mass="23868">MESPRGQQMIKYISPDSQSSAIEQSIYEAIGSEFDNTDSIIDEILKQFFPQTATWGLTWWEKRLGLLTNLSEDIEKRRKKVIVKLQTRWPMTPLNMAKIISTYTNASVHITENVAPYTFQVDLLSSSGFPEDLVELYKTVKRIKPSHQSVKYKMTSVTNMNIYYAAASISGETITVYPWTPREIESRGKINVATAVANNTETITVYPKEG</sequence>
<accession>A5MYK0</accession>
<dbReference type="Pfam" id="PF10076">
    <property type="entry name" value="Phage_Mu_Gp48"/>
    <property type="match status" value="1"/>
</dbReference>
<evidence type="ECO:0000313" key="3">
    <source>
        <dbReference type="Proteomes" id="UP000002411"/>
    </source>
</evidence>
<evidence type="ECO:0000313" key="2">
    <source>
        <dbReference type="EMBL" id="EDK33946.1"/>
    </source>
</evidence>
<dbReference type="InterPro" id="IPR018755">
    <property type="entry name" value="Phage_Mu_Gp48"/>
</dbReference>
<gene>
    <name evidence="1" type="ordered locus">CKL_1834</name>
    <name evidence="2" type="ordered locus">CKL_1934</name>
</gene>
<dbReference type="STRING" id="431943.CKL_1834"/>
<dbReference type="eggNOG" id="COG4385">
    <property type="taxonomic scope" value="Bacteria"/>
</dbReference>
<dbReference type="EMBL" id="CP000673">
    <property type="protein sequence ID" value="EDK33876.1"/>
    <property type="molecule type" value="Genomic_DNA"/>
</dbReference>
<name>A5MYK0_CLOK5</name>
<dbReference type="RefSeq" id="WP_012102231.1">
    <property type="nucleotide sequence ID" value="NC_009706.1"/>
</dbReference>
<dbReference type="AlphaFoldDB" id="A5MYK0"/>
<dbReference type="KEGG" id="ckl:CKL_1834"/>
<proteinExistence type="predicted"/>
<dbReference type="EMBL" id="CP000673">
    <property type="protein sequence ID" value="EDK33946.1"/>
    <property type="molecule type" value="Genomic_DNA"/>
</dbReference>
<protein>
    <submittedName>
        <fullName evidence="1">XkdU related phage protein</fullName>
    </submittedName>
    <submittedName>
        <fullName evidence="2">XkdU-related protein</fullName>
    </submittedName>
</protein>
<dbReference type="Proteomes" id="UP000002411">
    <property type="component" value="Chromosome"/>
</dbReference>
<dbReference type="HOGENOM" id="CLU_113634_0_0_9"/>